<organism evidence="3 4">
    <name type="scientific">Nocardioides guangzhouensis</name>
    <dbReference type="NCBI Taxonomy" id="2497878"/>
    <lineage>
        <taxon>Bacteria</taxon>
        <taxon>Bacillati</taxon>
        <taxon>Actinomycetota</taxon>
        <taxon>Actinomycetes</taxon>
        <taxon>Propionibacteriales</taxon>
        <taxon>Nocardioidaceae</taxon>
        <taxon>Nocardioides</taxon>
    </lineage>
</organism>
<dbReference type="GO" id="GO:0016779">
    <property type="term" value="F:nucleotidyltransferase activity"/>
    <property type="evidence" value="ECO:0007669"/>
    <property type="project" value="UniProtKB-ARBA"/>
</dbReference>
<dbReference type="AlphaFoldDB" id="A0A4V1XYK1"/>
<name>A0A4V1XYK1_9ACTN</name>
<dbReference type="PANTHER" id="PTHR43777:SF1">
    <property type="entry name" value="MOLYBDENUM COFACTOR CYTIDYLYLTRANSFERASE"/>
    <property type="match status" value="1"/>
</dbReference>
<dbReference type="EMBL" id="SDKM01000032">
    <property type="protein sequence ID" value="RYP83529.1"/>
    <property type="molecule type" value="Genomic_DNA"/>
</dbReference>
<dbReference type="OrthoDB" id="4427994at2"/>
<dbReference type="InterPro" id="IPR029044">
    <property type="entry name" value="Nucleotide-diphossugar_trans"/>
</dbReference>
<dbReference type="RefSeq" id="WP_134719682.1">
    <property type="nucleotide sequence ID" value="NZ_SDKM01000032.1"/>
</dbReference>
<dbReference type="Pfam" id="PF12804">
    <property type="entry name" value="NTP_transf_3"/>
    <property type="match status" value="1"/>
</dbReference>
<evidence type="ECO:0000313" key="3">
    <source>
        <dbReference type="EMBL" id="RYP83529.1"/>
    </source>
</evidence>
<proteinExistence type="predicted"/>
<evidence type="ECO:0000313" key="4">
    <source>
        <dbReference type="Proteomes" id="UP000295198"/>
    </source>
</evidence>
<dbReference type="InterPro" id="IPR025877">
    <property type="entry name" value="MobA-like_NTP_Trfase"/>
</dbReference>
<dbReference type="PANTHER" id="PTHR43777">
    <property type="entry name" value="MOLYBDENUM COFACTOR CYTIDYLYLTRANSFERASE"/>
    <property type="match status" value="1"/>
</dbReference>
<protein>
    <submittedName>
        <fullName evidence="3">Nucleotidyltransferase family protein</fullName>
    </submittedName>
</protein>
<keyword evidence="4" id="KW-1185">Reference proteome</keyword>
<dbReference type="CDD" id="cd04182">
    <property type="entry name" value="GT_2_like_f"/>
    <property type="match status" value="1"/>
</dbReference>
<keyword evidence="3" id="KW-0808">Transferase</keyword>
<comment type="caution">
    <text evidence="3">The sequence shown here is derived from an EMBL/GenBank/DDBJ whole genome shotgun (WGS) entry which is preliminary data.</text>
</comment>
<reference evidence="3 4" key="1">
    <citation type="submission" date="2019-01" db="EMBL/GenBank/DDBJ databases">
        <title>Nocardioides guangzhouensis sp. nov., an actinobacterium isolated from soil.</title>
        <authorList>
            <person name="Fu Y."/>
            <person name="Cai Y."/>
            <person name="Lin Z."/>
            <person name="Chen P."/>
        </authorList>
    </citation>
    <scope>NUCLEOTIDE SEQUENCE [LARGE SCALE GENOMIC DNA]</scope>
    <source>
        <strain evidence="3 4">130</strain>
    </source>
</reference>
<accession>A0A4V1XYK1</accession>
<gene>
    <name evidence="3" type="ORF">EKO23_18895</name>
</gene>
<dbReference type="Proteomes" id="UP000295198">
    <property type="component" value="Unassembled WGS sequence"/>
</dbReference>
<feature type="domain" description="MobA-like NTP transferase" evidence="2">
    <location>
        <begin position="5"/>
        <end position="168"/>
    </location>
</feature>
<evidence type="ECO:0000259" key="2">
    <source>
        <dbReference type="Pfam" id="PF12804"/>
    </source>
</evidence>
<dbReference type="SUPFAM" id="SSF53448">
    <property type="entry name" value="Nucleotide-diphospho-sugar transferases"/>
    <property type="match status" value="1"/>
</dbReference>
<sequence>MGIHGLLLAAGAGTRMGMPKALVDGWLTRSVDALQAGGCHDVTVVLGAGADEASKILAEAGVAVRQVVADDWAEGMGASLRTGLRDLAGSGAGHRTDAALVTLVDLPDVGPEVVRRVLAGPVSTATLRRATYGGTPGHPVLLGREHWPGVTESATGDRGARDYLATHDPETVECGDLATGADHDGPCRDAPTSDQPRPQ</sequence>
<evidence type="ECO:0000256" key="1">
    <source>
        <dbReference type="SAM" id="MobiDB-lite"/>
    </source>
</evidence>
<feature type="region of interest" description="Disordered" evidence="1">
    <location>
        <begin position="173"/>
        <end position="199"/>
    </location>
</feature>
<dbReference type="Gene3D" id="3.90.550.10">
    <property type="entry name" value="Spore Coat Polysaccharide Biosynthesis Protein SpsA, Chain A"/>
    <property type="match status" value="1"/>
</dbReference>